<evidence type="ECO:0000256" key="1">
    <source>
        <dbReference type="SAM" id="SignalP"/>
    </source>
</evidence>
<dbReference type="Proteomes" id="UP000434172">
    <property type="component" value="Unassembled WGS sequence"/>
</dbReference>
<dbReference type="OrthoDB" id="5337308at2759"/>
<name>A0A8H3W8U3_9PEZI</name>
<accession>A0A8H3W8U3</accession>
<gene>
    <name evidence="2" type="ORF">GQ607_011133</name>
</gene>
<dbReference type="AlphaFoldDB" id="A0A8H3W8U3"/>
<protein>
    <submittedName>
        <fullName evidence="2">Uncharacterized protein</fullName>
    </submittedName>
</protein>
<evidence type="ECO:0000313" key="3">
    <source>
        <dbReference type="Proteomes" id="UP000434172"/>
    </source>
</evidence>
<keyword evidence="3" id="KW-1185">Reference proteome</keyword>
<proteinExistence type="predicted"/>
<feature type="chain" id="PRO_5034277659" evidence="1">
    <location>
        <begin position="29"/>
        <end position="320"/>
    </location>
</feature>
<feature type="signal peptide" evidence="1">
    <location>
        <begin position="1"/>
        <end position="28"/>
    </location>
</feature>
<comment type="caution">
    <text evidence="2">The sequence shown here is derived from an EMBL/GenBank/DDBJ whole genome shotgun (WGS) entry which is preliminary data.</text>
</comment>
<reference evidence="2 3" key="1">
    <citation type="submission" date="2019-12" db="EMBL/GenBank/DDBJ databases">
        <title>A genome sequence resource for the geographically widespread anthracnose pathogen Colletotrichum asianum.</title>
        <authorList>
            <person name="Meng Y."/>
        </authorList>
    </citation>
    <scope>NUCLEOTIDE SEQUENCE [LARGE SCALE GENOMIC DNA]</scope>
    <source>
        <strain evidence="2 3">ICMP 18580</strain>
    </source>
</reference>
<keyword evidence="1" id="KW-0732">Signal</keyword>
<sequence length="320" mass="35732">MSPTIHSFRSGTLRLLFLYLSLFHFATAFGAVLTPATRNALSSRHDLGKRVKQPFPSFPDTYEGRVQKGQYLKELLPLSPTQAQEFNCGVTVASPFQNSNEMIRWGWSPTPNPYPYMMSSHRPACKDALDEAFKDPNYPVDPTLNMVWHVLHDRPFKLANGQLGQPTLGKYSNVVNPEDGAFIFDSNFSPSWAKKEIGRGDVPDLDTVSDIAHFQWKIGCPAKGSDIVVEALRRGGHPKIPTWNERITFSMDTEEGFAILGSVHGASTAWMLIQHKEELGTKNIKEVVIWASYASLDLTGNSTLKPDQAHLNLRFTIVDA</sequence>
<organism evidence="2 3">
    <name type="scientific">Colletotrichum asianum</name>
    <dbReference type="NCBI Taxonomy" id="702518"/>
    <lineage>
        <taxon>Eukaryota</taxon>
        <taxon>Fungi</taxon>
        <taxon>Dikarya</taxon>
        <taxon>Ascomycota</taxon>
        <taxon>Pezizomycotina</taxon>
        <taxon>Sordariomycetes</taxon>
        <taxon>Hypocreomycetidae</taxon>
        <taxon>Glomerellales</taxon>
        <taxon>Glomerellaceae</taxon>
        <taxon>Colletotrichum</taxon>
        <taxon>Colletotrichum gloeosporioides species complex</taxon>
    </lineage>
</organism>
<evidence type="ECO:0000313" key="2">
    <source>
        <dbReference type="EMBL" id="KAF0321620.1"/>
    </source>
</evidence>
<dbReference type="EMBL" id="WOWK01000069">
    <property type="protein sequence ID" value="KAF0321620.1"/>
    <property type="molecule type" value="Genomic_DNA"/>
</dbReference>